<dbReference type="AlphaFoldDB" id="A0A848LB90"/>
<evidence type="ECO:0000313" key="1">
    <source>
        <dbReference type="EMBL" id="NMO15907.1"/>
    </source>
</evidence>
<name>A0A848LB90_9BACT</name>
<keyword evidence="2" id="KW-1185">Reference proteome</keyword>
<accession>A0A848LB90</accession>
<comment type="caution">
    <text evidence="1">The sequence shown here is derived from an EMBL/GenBank/DDBJ whole genome shotgun (WGS) entry which is preliminary data.</text>
</comment>
<dbReference type="EMBL" id="JABBJJ010000051">
    <property type="protein sequence ID" value="NMO15907.1"/>
    <property type="molecule type" value="Genomic_DNA"/>
</dbReference>
<organism evidence="1 2">
    <name type="scientific">Pyxidicoccus fallax</name>
    <dbReference type="NCBI Taxonomy" id="394095"/>
    <lineage>
        <taxon>Bacteria</taxon>
        <taxon>Pseudomonadati</taxon>
        <taxon>Myxococcota</taxon>
        <taxon>Myxococcia</taxon>
        <taxon>Myxococcales</taxon>
        <taxon>Cystobacterineae</taxon>
        <taxon>Myxococcaceae</taxon>
        <taxon>Pyxidicoccus</taxon>
    </lineage>
</organism>
<dbReference type="RefSeq" id="WP_169345196.1">
    <property type="nucleotide sequence ID" value="NZ_JABBJJ010000051.1"/>
</dbReference>
<reference evidence="1 2" key="1">
    <citation type="submission" date="2020-04" db="EMBL/GenBank/DDBJ databases">
        <title>Draft genome of Pyxidicoccus fallax type strain.</title>
        <authorList>
            <person name="Whitworth D.E."/>
        </authorList>
    </citation>
    <scope>NUCLEOTIDE SEQUENCE [LARGE SCALE GENOMIC DNA]</scope>
    <source>
        <strain evidence="1 2">DSM 14698</strain>
    </source>
</reference>
<dbReference type="Proteomes" id="UP000518300">
    <property type="component" value="Unassembled WGS sequence"/>
</dbReference>
<protein>
    <submittedName>
        <fullName evidence="1">Uncharacterized protein</fullName>
    </submittedName>
</protein>
<gene>
    <name evidence="1" type="ORF">HG543_13750</name>
</gene>
<sequence>MEIGEGVNVALAASAELKPWKLRAEILEVTFKNGILVSRDGSTVPLPHWEKGVDVSDEWTDAKLMGLPEKSNYSKRAAALPIRGAPGATQDVEVKLHIIESENVSGQGKLKGTLGDLEVTGDSPLGAGEHVISARLQRLPDEIQWVRGDVEWSLIASSPEATISVGSTPVEVFFVLGKPIKPFEEHGVWAEALRFLCAKAGVVGAKTDARVAEQVTRYCHTGHGLHYDVQDGAAAYGDRGNRFQLKKYLIRGEERCNCYDQASAIQVLCGALGTQVEWRFLEPFGFIKPTNLVGVGMCNNPFFEYTQSDRFTMPYDPKRTSFNNHAFCRLGGQSLDACAGPHTGNETEAEYLEASIDTDPVVYRLALERLMAQYNVTEAVAAPHAPQCGRVDQVVGRPGVSSVY</sequence>
<proteinExistence type="predicted"/>
<evidence type="ECO:0000313" key="2">
    <source>
        <dbReference type="Proteomes" id="UP000518300"/>
    </source>
</evidence>